<accession>A0A3R7PWD1</accession>
<protein>
    <submittedName>
        <fullName evidence="2">Uncharacterized protein</fullName>
    </submittedName>
</protein>
<dbReference type="EMBL" id="QCYY01001286">
    <property type="protein sequence ID" value="ROT79151.1"/>
    <property type="molecule type" value="Genomic_DNA"/>
</dbReference>
<sequence length="440" mass="48093">MASPKRHAGFATVVQCSKLLSLGNSFAHPPVNPHGNISLSLDLLSIHLHYLSSLATQHPPLLSRTLSPYLFATTPVPPHPTPASLSPLAFSSPPLFFPFSISLKLFPPSILSSPSPASSFPSSSRPCLAQGAPYSSDRPLRRPLFPYLFCSTLFHIPCSSPISPPPLPFFPSSSIPCFSPDLNSHQLSPSSPASPRSSLRFLSLAQLRARSFPYLMLWPSQPRRYYTDPAPPATFFVAANSPSLSISRPVKHPIFLHAPTLPPPPLLTLTNDSRPIPHLFPSFHPSSQLSRVRCPPLTPHHSFRNASTAFFPPTPPPYQPFSAFHRTPLPNLLANPFSSPHVAAFSLLPLHQPTPPTALPRERVLLPPQLRPPSAFHGAGDSIHRTSRTQNPLPHLHPPPTVDLLPLRPPPPTCWPRSAPNPIQSELKTRNIPRRASVTS</sequence>
<feature type="compositionally biased region" description="Pro residues" evidence="1">
    <location>
        <begin position="395"/>
        <end position="414"/>
    </location>
</feature>
<dbReference type="Proteomes" id="UP000283509">
    <property type="component" value="Unassembled WGS sequence"/>
</dbReference>
<evidence type="ECO:0000313" key="3">
    <source>
        <dbReference type="Proteomes" id="UP000283509"/>
    </source>
</evidence>
<dbReference type="AlphaFoldDB" id="A0A3R7PWD1"/>
<evidence type="ECO:0000256" key="1">
    <source>
        <dbReference type="SAM" id="MobiDB-lite"/>
    </source>
</evidence>
<reference evidence="2 3" key="2">
    <citation type="submission" date="2019-01" db="EMBL/GenBank/DDBJ databases">
        <title>The decoding of complex shrimp genome reveals the adaptation for benthos swimmer, frequently molting mechanism and breeding impact on genome.</title>
        <authorList>
            <person name="Sun Y."/>
            <person name="Gao Y."/>
            <person name="Yu Y."/>
        </authorList>
    </citation>
    <scope>NUCLEOTIDE SEQUENCE [LARGE SCALE GENOMIC DNA]</scope>
    <source>
        <tissue evidence="2">Muscle</tissue>
    </source>
</reference>
<keyword evidence="3" id="KW-1185">Reference proteome</keyword>
<feature type="region of interest" description="Disordered" evidence="1">
    <location>
        <begin position="369"/>
        <end position="440"/>
    </location>
</feature>
<name>A0A3R7PWD1_PENVA</name>
<evidence type="ECO:0000313" key="2">
    <source>
        <dbReference type="EMBL" id="ROT79151.1"/>
    </source>
</evidence>
<reference evidence="2 3" key="1">
    <citation type="submission" date="2018-04" db="EMBL/GenBank/DDBJ databases">
        <authorList>
            <person name="Zhang X."/>
            <person name="Yuan J."/>
            <person name="Li F."/>
            <person name="Xiang J."/>
        </authorList>
    </citation>
    <scope>NUCLEOTIDE SEQUENCE [LARGE SCALE GENOMIC DNA]</scope>
    <source>
        <tissue evidence="2">Muscle</tissue>
    </source>
</reference>
<comment type="caution">
    <text evidence="2">The sequence shown here is derived from an EMBL/GenBank/DDBJ whole genome shotgun (WGS) entry which is preliminary data.</text>
</comment>
<proteinExistence type="predicted"/>
<organism evidence="2 3">
    <name type="scientific">Penaeus vannamei</name>
    <name type="common">Whiteleg shrimp</name>
    <name type="synonym">Litopenaeus vannamei</name>
    <dbReference type="NCBI Taxonomy" id="6689"/>
    <lineage>
        <taxon>Eukaryota</taxon>
        <taxon>Metazoa</taxon>
        <taxon>Ecdysozoa</taxon>
        <taxon>Arthropoda</taxon>
        <taxon>Crustacea</taxon>
        <taxon>Multicrustacea</taxon>
        <taxon>Malacostraca</taxon>
        <taxon>Eumalacostraca</taxon>
        <taxon>Eucarida</taxon>
        <taxon>Decapoda</taxon>
        <taxon>Dendrobranchiata</taxon>
        <taxon>Penaeoidea</taxon>
        <taxon>Penaeidae</taxon>
        <taxon>Penaeus</taxon>
    </lineage>
</organism>
<gene>
    <name evidence="2" type="ORF">C7M84_002130</name>
</gene>